<reference evidence="5 6" key="1">
    <citation type="submission" date="2016-10" db="EMBL/GenBank/DDBJ databases">
        <authorList>
            <person name="de Groot N.N."/>
        </authorList>
    </citation>
    <scope>NUCLEOTIDE SEQUENCE [LARGE SCALE GENOMIC DNA]</scope>
    <source>
        <strain evidence="5 6">DSM 22024</strain>
    </source>
</reference>
<comment type="similarity">
    <text evidence="3">Belongs to the FPP/GGPP synthase family.</text>
</comment>
<dbReference type="Pfam" id="PF00348">
    <property type="entry name" value="polyprenyl_synt"/>
    <property type="match status" value="1"/>
</dbReference>
<dbReference type="STRING" id="117157.SAMN04489717_3217"/>
<protein>
    <submittedName>
        <fullName evidence="5">Geranylgeranyl diphosphate synthase, type I</fullName>
    </submittedName>
</protein>
<dbReference type="CDD" id="cd00685">
    <property type="entry name" value="Trans_IPPS_HT"/>
    <property type="match status" value="1"/>
</dbReference>
<sequence length="363" mass="38174">MNHDQATLEQPFDREPPQRPRSTPAPVTVSVLEEARRLTEPVIRAGLDRLDPDTRHACGYHLGYWDADGSPLDAGGKGVRPALAVLSARAAGVRGGAPRAGVVAAAACELVHNFSLLHDDLMDGDTERRHRKTVWARFGPASAILAGDAMLALANELLAEAGSPTTAAALGHLNLTTRRLVKGQAADLAFEKRARVTLSECLQMAEDKTGALLACSASLGAMLVGAPARTTAALADYGAHLGLAFQLIDDLLGIWGTPARTGKPVWSDLRARKKSLPVVVALASDRPAGGQLRRMYAEGALQDEAALAEMANLVDRAGGRAWTEARAERESAAAVAALAGLDGPASVRAELAALAELLCRRTY</sequence>
<dbReference type="Gene3D" id="1.10.600.10">
    <property type="entry name" value="Farnesyl Diphosphate Synthase"/>
    <property type="match status" value="1"/>
</dbReference>
<dbReference type="PANTHER" id="PTHR12001">
    <property type="entry name" value="GERANYLGERANYL PYROPHOSPHATE SYNTHASE"/>
    <property type="match status" value="1"/>
</dbReference>
<dbReference type="SFLD" id="SFLDG01017">
    <property type="entry name" value="Polyprenyl_Transferase_Like"/>
    <property type="match status" value="1"/>
</dbReference>
<dbReference type="RefSeq" id="WP_092654475.1">
    <property type="nucleotide sequence ID" value="NZ_LT629732.1"/>
</dbReference>
<dbReference type="InterPro" id="IPR008949">
    <property type="entry name" value="Isoprenoid_synthase_dom_sf"/>
</dbReference>
<keyword evidence="6" id="KW-1185">Reference proteome</keyword>
<evidence type="ECO:0000313" key="6">
    <source>
        <dbReference type="Proteomes" id="UP000198983"/>
    </source>
</evidence>
<dbReference type="AlphaFoldDB" id="A0A1H1TKT6"/>
<dbReference type="InterPro" id="IPR033749">
    <property type="entry name" value="Polyprenyl_synt_CS"/>
</dbReference>
<gene>
    <name evidence="5" type="ORF">SAMN04489717_3217</name>
</gene>
<evidence type="ECO:0000313" key="5">
    <source>
        <dbReference type="EMBL" id="SDS60159.1"/>
    </source>
</evidence>
<evidence type="ECO:0000256" key="4">
    <source>
        <dbReference type="SAM" id="MobiDB-lite"/>
    </source>
</evidence>
<dbReference type="SFLD" id="SFLDS00005">
    <property type="entry name" value="Isoprenoid_Synthase_Type_I"/>
    <property type="match status" value="1"/>
</dbReference>
<dbReference type="Proteomes" id="UP000198983">
    <property type="component" value="Chromosome I"/>
</dbReference>
<dbReference type="PANTHER" id="PTHR12001:SF71">
    <property type="entry name" value="(2E,6E)-FARNESYL DIPHOSPHATE SYNTHASE"/>
    <property type="match status" value="1"/>
</dbReference>
<dbReference type="EMBL" id="LT629732">
    <property type="protein sequence ID" value="SDS60159.1"/>
    <property type="molecule type" value="Genomic_DNA"/>
</dbReference>
<dbReference type="OrthoDB" id="4497239at2"/>
<organism evidence="5 6">
    <name type="scientific">Actinopolymorpha singaporensis</name>
    <dbReference type="NCBI Taxonomy" id="117157"/>
    <lineage>
        <taxon>Bacteria</taxon>
        <taxon>Bacillati</taxon>
        <taxon>Actinomycetota</taxon>
        <taxon>Actinomycetes</taxon>
        <taxon>Propionibacteriales</taxon>
        <taxon>Actinopolymorphaceae</taxon>
        <taxon>Actinopolymorpha</taxon>
    </lineage>
</organism>
<dbReference type="GO" id="GO:0008299">
    <property type="term" value="P:isoprenoid biosynthetic process"/>
    <property type="evidence" value="ECO:0007669"/>
    <property type="project" value="InterPro"/>
</dbReference>
<evidence type="ECO:0000256" key="2">
    <source>
        <dbReference type="ARBA" id="ARBA00022842"/>
    </source>
</evidence>
<dbReference type="GO" id="GO:0046872">
    <property type="term" value="F:metal ion binding"/>
    <property type="evidence" value="ECO:0007669"/>
    <property type="project" value="UniProtKB-KW"/>
</dbReference>
<dbReference type="InterPro" id="IPR000092">
    <property type="entry name" value="Polyprenyl_synt"/>
</dbReference>
<dbReference type="SUPFAM" id="SSF48576">
    <property type="entry name" value="Terpenoid synthases"/>
    <property type="match status" value="1"/>
</dbReference>
<dbReference type="GO" id="GO:0004659">
    <property type="term" value="F:prenyltransferase activity"/>
    <property type="evidence" value="ECO:0007669"/>
    <property type="project" value="InterPro"/>
</dbReference>
<evidence type="ECO:0000256" key="1">
    <source>
        <dbReference type="ARBA" id="ARBA00022723"/>
    </source>
</evidence>
<dbReference type="PROSITE" id="PS00723">
    <property type="entry name" value="POLYPRENYL_SYNTHASE_1"/>
    <property type="match status" value="1"/>
</dbReference>
<proteinExistence type="inferred from homology"/>
<keyword evidence="2" id="KW-0460">Magnesium</keyword>
<keyword evidence="1" id="KW-0479">Metal-binding</keyword>
<keyword evidence="3" id="KW-0808">Transferase</keyword>
<accession>A0A1H1TKT6</accession>
<dbReference type="PROSITE" id="PS00444">
    <property type="entry name" value="POLYPRENYL_SYNTHASE_2"/>
    <property type="match status" value="1"/>
</dbReference>
<feature type="region of interest" description="Disordered" evidence="4">
    <location>
        <begin position="1"/>
        <end position="27"/>
    </location>
</feature>
<evidence type="ECO:0000256" key="3">
    <source>
        <dbReference type="RuleBase" id="RU004466"/>
    </source>
</evidence>
<name>A0A1H1TKT6_9ACTN</name>